<dbReference type="KEGG" id="mno:Mnod_3898"/>
<protein>
    <submittedName>
        <fullName evidence="1">Uncharacterized protein</fullName>
    </submittedName>
</protein>
<gene>
    <name evidence="1" type="ordered locus">Mnod_3898</name>
</gene>
<evidence type="ECO:0000313" key="1">
    <source>
        <dbReference type="EMBL" id="ACL58798.1"/>
    </source>
</evidence>
<proteinExistence type="predicted"/>
<keyword evidence="2" id="KW-1185">Reference proteome</keyword>
<organism evidence="1 2">
    <name type="scientific">Methylobacterium nodulans (strain LMG 21967 / CNCM I-2342 / ORS 2060)</name>
    <dbReference type="NCBI Taxonomy" id="460265"/>
    <lineage>
        <taxon>Bacteria</taxon>
        <taxon>Pseudomonadati</taxon>
        <taxon>Pseudomonadota</taxon>
        <taxon>Alphaproteobacteria</taxon>
        <taxon>Hyphomicrobiales</taxon>
        <taxon>Methylobacteriaceae</taxon>
        <taxon>Methylobacterium</taxon>
    </lineage>
</organism>
<reference evidence="1 2" key="1">
    <citation type="submission" date="2009-01" db="EMBL/GenBank/DDBJ databases">
        <title>Complete sequence of chromosome of Methylobacterium nodulans ORS 2060.</title>
        <authorList>
            <consortium name="US DOE Joint Genome Institute"/>
            <person name="Lucas S."/>
            <person name="Copeland A."/>
            <person name="Lapidus A."/>
            <person name="Glavina del Rio T."/>
            <person name="Dalin E."/>
            <person name="Tice H."/>
            <person name="Bruce D."/>
            <person name="Goodwin L."/>
            <person name="Pitluck S."/>
            <person name="Sims D."/>
            <person name="Brettin T."/>
            <person name="Detter J.C."/>
            <person name="Han C."/>
            <person name="Larimer F."/>
            <person name="Land M."/>
            <person name="Hauser L."/>
            <person name="Kyrpides N."/>
            <person name="Ivanova N."/>
            <person name="Marx C.J."/>
            <person name="Richardson P."/>
        </authorList>
    </citation>
    <scope>NUCLEOTIDE SEQUENCE [LARGE SCALE GENOMIC DNA]</scope>
    <source>
        <strain evidence="2">LMG 21967 / CNCM I-2342 / ORS 2060</strain>
    </source>
</reference>
<dbReference type="HOGENOM" id="CLU_2465494_0_0_5"/>
<accession>B8ISF8</accession>
<dbReference type="Proteomes" id="UP000008207">
    <property type="component" value="Chromosome"/>
</dbReference>
<evidence type="ECO:0000313" key="2">
    <source>
        <dbReference type="Proteomes" id="UP000008207"/>
    </source>
</evidence>
<sequence>MTRIQDAPEIVHAFIHEGEARAWALPYDGRFEVAGDQINVTYDPARSGQVWTAAVMRGSRVVYRLTAEEVRAIVGCYELRDCRGKRYP</sequence>
<name>B8ISF8_METNO</name>
<dbReference type="RefSeq" id="WP_015930451.1">
    <property type="nucleotide sequence ID" value="NC_011894.1"/>
</dbReference>
<dbReference type="AlphaFoldDB" id="B8ISF8"/>
<dbReference type="EMBL" id="CP001349">
    <property type="protein sequence ID" value="ACL58798.1"/>
    <property type="molecule type" value="Genomic_DNA"/>
</dbReference>